<feature type="transmembrane region" description="Helical" evidence="7">
    <location>
        <begin position="383"/>
        <end position="404"/>
    </location>
</feature>
<keyword evidence="2" id="KW-1003">Cell membrane</keyword>
<feature type="transmembrane region" description="Helical" evidence="7">
    <location>
        <begin position="88"/>
        <end position="107"/>
    </location>
</feature>
<reference evidence="10" key="1">
    <citation type="journal article" date="2019" name="Int. J. Syst. Evol. Microbiol.">
        <title>The Global Catalogue of Microorganisms (GCM) 10K type strain sequencing project: providing services to taxonomists for standard genome sequencing and annotation.</title>
        <authorList>
            <consortium name="The Broad Institute Genomics Platform"/>
            <consortium name="The Broad Institute Genome Sequencing Center for Infectious Disease"/>
            <person name="Wu L."/>
            <person name="Ma J."/>
        </authorList>
    </citation>
    <scope>NUCLEOTIDE SEQUENCE [LARGE SCALE GENOMIC DNA]</scope>
    <source>
        <strain evidence="10">JCM 3106</strain>
    </source>
</reference>
<dbReference type="Proteomes" id="UP001499930">
    <property type="component" value="Unassembled WGS sequence"/>
</dbReference>
<protein>
    <submittedName>
        <fullName evidence="9">FUSC family protein</fullName>
    </submittedName>
</protein>
<evidence type="ECO:0000256" key="7">
    <source>
        <dbReference type="SAM" id="Phobius"/>
    </source>
</evidence>
<evidence type="ECO:0000256" key="2">
    <source>
        <dbReference type="ARBA" id="ARBA00022475"/>
    </source>
</evidence>
<dbReference type="InterPro" id="IPR049453">
    <property type="entry name" value="Memb_transporter_dom"/>
</dbReference>
<proteinExistence type="inferred from homology"/>
<comment type="subcellular location">
    <subcellularLocation>
        <location evidence="1">Cell membrane</location>
        <topology evidence="1">Multi-pass membrane protein</topology>
    </subcellularLocation>
</comment>
<feature type="transmembrane region" description="Helical" evidence="7">
    <location>
        <begin position="416"/>
        <end position="443"/>
    </location>
</feature>
<evidence type="ECO:0000256" key="3">
    <source>
        <dbReference type="ARBA" id="ARBA00022692"/>
    </source>
</evidence>
<feature type="transmembrane region" description="Helical" evidence="7">
    <location>
        <begin position="449"/>
        <end position="467"/>
    </location>
</feature>
<feature type="transmembrane region" description="Helical" evidence="7">
    <location>
        <begin position="113"/>
        <end position="131"/>
    </location>
</feature>
<keyword evidence="4 7" id="KW-1133">Transmembrane helix</keyword>
<evidence type="ECO:0000256" key="1">
    <source>
        <dbReference type="ARBA" id="ARBA00004651"/>
    </source>
</evidence>
<dbReference type="PANTHER" id="PTHR30509:SF9">
    <property type="entry name" value="MULTIDRUG RESISTANCE PROTEIN MDTO"/>
    <property type="match status" value="1"/>
</dbReference>
<dbReference type="RefSeq" id="WP_344905518.1">
    <property type="nucleotide sequence ID" value="NZ_BAAAWD010000024.1"/>
</dbReference>
<comment type="caution">
    <text evidence="9">The sequence shown here is derived from an EMBL/GenBank/DDBJ whole genome shotgun (WGS) entry which is preliminary data.</text>
</comment>
<evidence type="ECO:0000313" key="10">
    <source>
        <dbReference type="Proteomes" id="UP001499930"/>
    </source>
</evidence>
<feature type="transmembrane region" description="Helical" evidence="7">
    <location>
        <begin position="45"/>
        <end position="67"/>
    </location>
</feature>
<keyword evidence="3 7" id="KW-0812">Transmembrane</keyword>
<organism evidence="9 10">
    <name type="scientific">Streptosporangium longisporum</name>
    <dbReference type="NCBI Taxonomy" id="46187"/>
    <lineage>
        <taxon>Bacteria</taxon>
        <taxon>Bacillati</taxon>
        <taxon>Actinomycetota</taxon>
        <taxon>Actinomycetes</taxon>
        <taxon>Streptosporangiales</taxon>
        <taxon>Streptosporangiaceae</taxon>
        <taxon>Streptosporangium</taxon>
    </lineage>
</organism>
<comment type="similarity">
    <text evidence="6">Belongs to the YccS/YhfK family.</text>
</comment>
<evidence type="ECO:0000256" key="4">
    <source>
        <dbReference type="ARBA" id="ARBA00022989"/>
    </source>
</evidence>
<feature type="transmembrane region" description="Helical" evidence="7">
    <location>
        <begin position="138"/>
        <end position="155"/>
    </location>
</feature>
<accession>A0ABP6L8L0</accession>
<dbReference type="PANTHER" id="PTHR30509">
    <property type="entry name" value="P-HYDROXYBENZOIC ACID EFFLUX PUMP SUBUNIT-RELATED"/>
    <property type="match status" value="1"/>
</dbReference>
<feature type="transmembrane region" description="Helical" evidence="7">
    <location>
        <begin position="479"/>
        <end position="497"/>
    </location>
</feature>
<dbReference type="EMBL" id="BAAAWD010000024">
    <property type="protein sequence ID" value="GAA3036068.1"/>
    <property type="molecule type" value="Genomic_DNA"/>
</dbReference>
<keyword evidence="5 7" id="KW-0472">Membrane</keyword>
<evidence type="ECO:0000256" key="6">
    <source>
        <dbReference type="ARBA" id="ARBA00043993"/>
    </source>
</evidence>
<feature type="transmembrane region" description="Helical" evidence="7">
    <location>
        <begin position="161"/>
        <end position="179"/>
    </location>
</feature>
<evidence type="ECO:0000256" key="5">
    <source>
        <dbReference type="ARBA" id="ARBA00023136"/>
    </source>
</evidence>
<keyword evidence="10" id="KW-1185">Reference proteome</keyword>
<sequence>MSPSFPSLPFLRRAADRLTDAAPGWLVETVRPAPAALEWWPMLRMAVAVTTPLAAGFATGHVVAGLLPAIGAMNAGMADRGGPYRVRVIRMAAAGTAGAVGYLVGAAIRDHGWWAVLVVVAVSVVSALISTSGATGSAAGLQLLVMTVLSIGIALPGSPLLNALAFLLGVGWVIALGAAEWPFHPRAPEEAAVVTVYRALGTLLAARTRSADDTGTGALTAFDAALKSGYDTVLAARSPAAGLDAGRTRLVALLNQASLIRNALLSLSHEGREPPAELVADVEEVTASLTGGPAPRTLRHECDSPAVRALCSAVEGAVALASGGDVAAEQLPYERIGRRARLRAALKDMWYGHLVRVYTVRLGLCMGVAAAIGRFGWFERSYWMMLTVALVLKPDFGSVFARAVQRALGTVAGTLIGTLMLVVVPYGMPLLVPVAVCAALLPYGVQRNWGLLSAFQAPLVLLLVDLLTRGGPGLGVIRLVDTLAGCLIVLLLGYLPWPTSWEAPVGPRFADAVSATANYLRHAFDPGHTGRALLRRGVYDALADLRTVFQRAMTEPAVVSRRVTTWMPAMTALEQVANATVATVARTERGAPPPPDTAVQALAGRLDDLARDVRAGREPADPAFCEEKSLERVDSAVRGLRDTVSANRPG</sequence>
<dbReference type="Pfam" id="PF13515">
    <property type="entry name" value="FUSC_2"/>
    <property type="match status" value="1"/>
</dbReference>
<feature type="transmembrane region" description="Helical" evidence="7">
    <location>
        <begin position="358"/>
        <end position="377"/>
    </location>
</feature>
<feature type="domain" description="Integral membrane bound transporter" evidence="8">
    <location>
        <begin position="369"/>
        <end position="491"/>
    </location>
</feature>
<gene>
    <name evidence="9" type="ORF">GCM10017559_74670</name>
</gene>
<name>A0ABP6L8L0_9ACTN</name>
<evidence type="ECO:0000313" key="9">
    <source>
        <dbReference type="EMBL" id="GAA3036068.1"/>
    </source>
</evidence>
<evidence type="ECO:0000259" key="8">
    <source>
        <dbReference type="Pfam" id="PF13515"/>
    </source>
</evidence>